<name>A0AAW0CQ74_9AGAR</name>
<comment type="similarity">
    <text evidence="1">Belongs to the peptidase S33 family.</text>
</comment>
<gene>
    <name evidence="6" type="ORF">VNI00_009622</name>
</gene>
<feature type="domain" description="Epoxide hydrolase N-terminal" evidence="5">
    <location>
        <begin position="3"/>
        <end position="113"/>
    </location>
</feature>
<protein>
    <recommendedName>
        <fullName evidence="5">Epoxide hydrolase N-terminal domain-containing protein</fullName>
    </recommendedName>
</protein>
<accession>A0AAW0CQ74</accession>
<evidence type="ECO:0000313" key="6">
    <source>
        <dbReference type="EMBL" id="KAK7040716.1"/>
    </source>
</evidence>
<feature type="active site" description="Proton donor" evidence="4">
    <location>
        <position position="336"/>
    </location>
</feature>
<dbReference type="SUPFAM" id="SSF53474">
    <property type="entry name" value="alpha/beta-Hydrolases"/>
    <property type="match status" value="2"/>
</dbReference>
<evidence type="ECO:0000256" key="2">
    <source>
        <dbReference type="ARBA" id="ARBA00022797"/>
    </source>
</evidence>
<dbReference type="Gene3D" id="3.40.50.1820">
    <property type="entry name" value="alpha/beta hydrolase"/>
    <property type="match status" value="1"/>
</dbReference>
<dbReference type="Proteomes" id="UP001383192">
    <property type="component" value="Unassembled WGS sequence"/>
</dbReference>
<dbReference type="PANTHER" id="PTHR21661:SF35">
    <property type="entry name" value="EPOXIDE HYDROLASE"/>
    <property type="match status" value="1"/>
</dbReference>
<dbReference type="InterPro" id="IPR016292">
    <property type="entry name" value="Epoxide_hydrolase"/>
</dbReference>
<sequence length="421" mass="47891">MESPFIISIPEMSISLLRQKLDLVRFPDELDDAGWLYGAPLNDVKRLVNRWKDGYNWKAHEKSLNDELPQFIREIEVDGFGSLSIHYVHKRSEITENAIPLLFVHGWPGSFVEARKILPLLTTGTPSFHVVAVGLPGYGFSEGSNKKGFSIAQYAEARHEFIVDETETQVGHKLMLALGYNEYANMFESDTRRGLGLYRRHPSAKCMRIDSTSTQITRAIAATYGPTHVKAWHTNLQFGQKPETDPPEGYTDAEKAGIERSKWFEEKGSGYFAEQSTQPQTLGYSLSDSPVGLLAWIYEKLVNWTDSYPWEDDEILTWVSIYWFSRSGPAASIRIYYEYMQNRAETRTDAVVPLGNSYFPKDLWVPPRSWINEKNLVFESRHDSGGHFAAHEKPDELVDDLRKMFGRNGPAFGVVAGKDGY</sequence>
<dbReference type="Pfam" id="PF06441">
    <property type="entry name" value="EHN"/>
    <property type="match status" value="1"/>
</dbReference>
<dbReference type="GO" id="GO:0004301">
    <property type="term" value="F:epoxide hydrolase activity"/>
    <property type="evidence" value="ECO:0007669"/>
    <property type="project" value="TreeGrafter"/>
</dbReference>
<dbReference type="PRINTS" id="PR00412">
    <property type="entry name" value="EPOXHYDRLASE"/>
</dbReference>
<reference evidence="6 7" key="1">
    <citation type="submission" date="2024-01" db="EMBL/GenBank/DDBJ databases">
        <title>A draft genome for a cacao thread blight-causing isolate of Paramarasmius palmivorus.</title>
        <authorList>
            <person name="Baruah I.K."/>
            <person name="Bukari Y."/>
            <person name="Amoako-Attah I."/>
            <person name="Meinhardt L.W."/>
            <person name="Bailey B.A."/>
            <person name="Cohen S.P."/>
        </authorList>
    </citation>
    <scope>NUCLEOTIDE SEQUENCE [LARGE SCALE GENOMIC DNA]</scope>
    <source>
        <strain evidence="6 7">GH-12</strain>
    </source>
</reference>
<dbReference type="PIRSF" id="PIRSF001112">
    <property type="entry name" value="Epoxide_hydrolase"/>
    <property type="match status" value="1"/>
</dbReference>
<keyword evidence="3" id="KW-0378">Hydrolase</keyword>
<dbReference type="AlphaFoldDB" id="A0AAW0CQ74"/>
<evidence type="ECO:0000256" key="4">
    <source>
        <dbReference type="PIRSR" id="PIRSR001112-1"/>
    </source>
</evidence>
<keyword evidence="2" id="KW-0058">Aromatic hydrocarbons catabolism</keyword>
<dbReference type="InterPro" id="IPR029058">
    <property type="entry name" value="AB_hydrolase_fold"/>
</dbReference>
<keyword evidence="7" id="KW-1185">Reference proteome</keyword>
<dbReference type="GO" id="GO:0097176">
    <property type="term" value="P:epoxide metabolic process"/>
    <property type="evidence" value="ECO:0007669"/>
    <property type="project" value="TreeGrafter"/>
</dbReference>
<dbReference type="EMBL" id="JAYKXP010000036">
    <property type="protein sequence ID" value="KAK7040716.1"/>
    <property type="molecule type" value="Genomic_DNA"/>
</dbReference>
<organism evidence="6 7">
    <name type="scientific">Paramarasmius palmivorus</name>
    <dbReference type="NCBI Taxonomy" id="297713"/>
    <lineage>
        <taxon>Eukaryota</taxon>
        <taxon>Fungi</taxon>
        <taxon>Dikarya</taxon>
        <taxon>Basidiomycota</taxon>
        <taxon>Agaricomycotina</taxon>
        <taxon>Agaricomycetes</taxon>
        <taxon>Agaricomycetidae</taxon>
        <taxon>Agaricales</taxon>
        <taxon>Marasmiineae</taxon>
        <taxon>Marasmiaceae</taxon>
        <taxon>Paramarasmius</taxon>
    </lineage>
</organism>
<proteinExistence type="inferred from homology"/>
<comment type="caution">
    <text evidence="6">The sequence shown here is derived from an EMBL/GenBank/DDBJ whole genome shotgun (WGS) entry which is preliminary data.</text>
</comment>
<dbReference type="InterPro" id="IPR000639">
    <property type="entry name" value="Epox_hydrolase-like"/>
</dbReference>
<evidence type="ECO:0000256" key="3">
    <source>
        <dbReference type="ARBA" id="ARBA00022801"/>
    </source>
</evidence>
<evidence type="ECO:0000259" key="5">
    <source>
        <dbReference type="Pfam" id="PF06441"/>
    </source>
</evidence>
<dbReference type="InterPro" id="IPR010497">
    <property type="entry name" value="Epoxide_hydro_N"/>
</dbReference>
<feature type="active site" description="Nucleophile" evidence="4">
    <location>
        <position position="190"/>
    </location>
</feature>
<dbReference type="PANTHER" id="PTHR21661">
    <property type="entry name" value="EPOXIDE HYDROLASE 1-RELATED"/>
    <property type="match status" value="1"/>
</dbReference>
<evidence type="ECO:0000313" key="7">
    <source>
        <dbReference type="Proteomes" id="UP001383192"/>
    </source>
</evidence>
<feature type="active site" description="Proton acceptor" evidence="4">
    <location>
        <position position="387"/>
    </location>
</feature>
<evidence type="ECO:0000256" key="1">
    <source>
        <dbReference type="ARBA" id="ARBA00010088"/>
    </source>
</evidence>